<evidence type="ECO:0008006" key="3">
    <source>
        <dbReference type="Google" id="ProtNLM"/>
    </source>
</evidence>
<dbReference type="EMBL" id="ML996082">
    <property type="protein sequence ID" value="KAF2156043.1"/>
    <property type="molecule type" value="Genomic_DNA"/>
</dbReference>
<dbReference type="Proteomes" id="UP000799439">
    <property type="component" value="Unassembled WGS sequence"/>
</dbReference>
<dbReference type="PANTHER" id="PTHR47843">
    <property type="entry name" value="BTB DOMAIN-CONTAINING PROTEIN-RELATED"/>
    <property type="match status" value="1"/>
</dbReference>
<accession>A0A9P4MK92</accession>
<sequence length="265" mass="30004">MQKLESTSELFGPAIIYILVGSTSQLFTVHKDLFLRSSSYAEASLSPLWHDQLPLAAANQCLPTGTPFLDLREQDVAHFPIYVNFLYTGNILWNMADGWELIFGAFCLGEYLQDECFRNAIINRLNEVVKENANNGGGWFDERLLPSANYVYKHTLPKSVLRTWLVDMHVQAGKGRCAMNPAPDGSDPPFEFIRDVLDSLTHNTDISSGWKPWAMDLCDYHDHDSHFSYNACCYHVHDRKVPWLLIKPEATEPADLFESTAELGS</sequence>
<comment type="caution">
    <text evidence="1">The sequence shown here is derived from an EMBL/GenBank/DDBJ whole genome shotgun (WGS) entry which is preliminary data.</text>
</comment>
<keyword evidence="2" id="KW-1185">Reference proteome</keyword>
<dbReference type="PANTHER" id="PTHR47843:SF2">
    <property type="entry name" value="BTB DOMAIN-CONTAINING PROTEIN"/>
    <property type="match status" value="1"/>
</dbReference>
<dbReference type="OrthoDB" id="194443at2759"/>
<gene>
    <name evidence="1" type="ORF">K461DRAFT_265493</name>
</gene>
<dbReference type="AlphaFoldDB" id="A0A9P4MK92"/>
<evidence type="ECO:0000313" key="2">
    <source>
        <dbReference type="Proteomes" id="UP000799439"/>
    </source>
</evidence>
<proteinExistence type="predicted"/>
<protein>
    <recommendedName>
        <fullName evidence="3">BTB domain-containing protein</fullName>
    </recommendedName>
</protein>
<name>A0A9P4MK92_9PEZI</name>
<organism evidence="1 2">
    <name type="scientific">Myriangium duriaei CBS 260.36</name>
    <dbReference type="NCBI Taxonomy" id="1168546"/>
    <lineage>
        <taxon>Eukaryota</taxon>
        <taxon>Fungi</taxon>
        <taxon>Dikarya</taxon>
        <taxon>Ascomycota</taxon>
        <taxon>Pezizomycotina</taxon>
        <taxon>Dothideomycetes</taxon>
        <taxon>Dothideomycetidae</taxon>
        <taxon>Myriangiales</taxon>
        <taxon>Myriangiaceae</taxon>
        <taxon>Myriangium</taxon>
    </lineage>
</organism>
<reference evidence="1" key="1">
    <citation type="journal article" date="2020" name="Stud. Mycol.">
        <title>101 Dothideomycetes genomes: a test case for predicting lifestyles and emergence of pathogens.</title>
        <authorList>
            <person name="Haridas S."/>
            <person name="Albert R."/>
            <person name="Binder M."/>
            <person name="Bloem J."/>
            <person name="Labutti K."/>
            <person name="Salamov A."/>
            <person name="Andreopoulos B."/>
            <person name="Baker S."/>
            <person name="Barry K."/>
            <person name="Bills G."/>
            <person name="Bluhm B."/>
            <person name="Cannon C."/>
            <person name="Castanera R."/>
            <person name="Culley D."/>
            <person name="Daum C."/>
            <person name="Ezra D."/>
            <person name="Gonzalez J."/>
            <person name="Henrissat B."/>
            <person name="Kuo A."/>
            <person name="Liang C."/>
            <person name="Lipzen A."/>
            <person name="Lutzoni F."/>
            <person name="Magnuson J."/>
            <person name="Mondo S."/>
            <person name="Nolan M."/>
            <person name="Ohm R."/>
            <person name="Pangilinan J."/>
            <person name="Park H.-J."/>
            <person name="Ramirez L."/>
            <person name="Alfaro M."/>
            <person name="Sun H."/>
            <person name="Tritt A."/>
            <person name="Yoshinaga Y."/>
            <person name="Zwiers L.-H."/>
            <person name="Turgeon B."/>
            <person name="Goodwin S."/>
            <person name="Spatafora J."/>
            <person name="Crous P."/>
            <person name="Grigoriev I."/>
        </authorList>
    </citation>
    <scope>NUCLEOTIDE SEQUENCE</scope>
    <source>
        <strain evidence="1">CBS 260.36</strain>
    </source>
</reference>
<evidence type="ECO:0000313" key="1">
    <source>
        <dbReference type="EMBL" id="KAF2156043.1"/>
    </source>
</evidence>